<name>F0WXG9_9STRA</name>
<gene>
    <name evidence="2" type="primary">AlNc14C352G10920</name>
    <name evidence="2" type="ORF">ALNC14_123060</name>
</gene>
<dbReference type="EMBL" id="FR824397">
    <property type="protein sequence ID" value="CCA26162.1"/>
    <property type="molecule type" value="Genomic_DNA"/>
</dbReference>
<keyword evidence="1" id="KW-0812">Transmembrane</keyword>
<keyword evidence="1" id="KW-1133">Transmembrane helix</keyword>
<feature type="transmembrane region" description="Helical" evidence="1">
    <location>
        <begin position="12"/>
        <end position="28"/>
    </location>
</feature>
<accession>F0WXG9</accession>
<protein>
    <submittedName>
        <fullName evidence="2">AlNc14C352G10920 protein</fullName>
    </submittedName>
</protein>
<dbReference type="AlphaFoldDB" id="F0WXG9"/>
<organism evidence="2">
    <name type="scientific">Albugo laibachii Nc14</name>
    <dbReference type="NCBI Taxonomy" id="890382"/>
    <lineage>
        <taxon>Eukaryota</taxon>
        <taxon>Sar</taxon>
        <taxon>Stramenopiles</taxon>
        <taxon>Oomycota</taxon>
        <taxon>Peronosporomycetes</taxon>
        <taxon>Albuginales</taxon>
        <taxon>Albuginaceae</taxon>
        <taxon>Albugo</taxon>
    </lineage>
</organism>
<dbReference type="HOGENOM" id="CLU_1828909_0_0_1"/>
<sequence>MLKKESNTPYDLALYLLLVILPVIINLTHNKDAAAIHIVPLQGIQILFRRIYPLFDHDDNIEMDEKVVYDVFLLFLCSEKHYGATRWHHVLIKVQLNSSDGTHPTPLPANEENNSTSIKKCGANVGIQTLFVATTRSLLEY</sequence>
<evidence type="ECO:0000256" key="1">
    <source>
        <dbReference type="SAM" id="Phobius"/>
    </source>
</evidence>
<keyword evidence="1" id="KW-0472">Membrane</keyword>
<reference evidence="2" key="2">
    <citation type="submission" date="2011-02" db="EMBL/GenBank/DDBJ databases">
        <authorList>
            <person name="MacLean D."/>
        </authorList>
    </citation>
    <scope>NUCLEOTIDE SEQUENCE</scope>
</reference>
<reference evidence="2" key="1">
    <citation type="journal article" date="2011" name="PLoS Biol.">
        <title>Gene gain and loss during evolution of obligate parasitism in the white rust pathogen of Arabidopsis thaliana.</title>
        <authorList>
            <person name="Kemen E."/>
            <person name="Gardiner A."/>
            <person name="Schultz-Larsen T."/>
            <person name="Kemen A.C."/>
            <person name="Balmuth A.L."/>
            <person name="Robert-Seilaniantz A."/>
            <person name="Bailey K."/>
            <person name="Holub E."/>
            <person name="Studholme D.J."/>
            <person name="Maclean D."/>
            <person name="Jones J.D."/>
        </authorList>
    </citation>
    <scope>NUCLEOTIDE SEQUENCE</scope>
</reference>
<proteinExistence type="predicted"/>
<evidence type="ECO:0000313" key="2">
    <source>
        <dbReference type="EMBL" id="CCA26162.1"/>
    </source>
</evidence>